<protein>
    <submittedName>
        <fullName evidence="1">Uncharacterized protein</fullName>
    </submittedName>
</protein>
<dbReference type="Proteomes" id="UP000006073">
    <property type="component" value="Unassembled WGS sequence"/>
</dbReference>
<dbReference type="AlphaFoldDB" id="S2DQ48"/>
<evidence type="ECO:0000313" key="2">
    <source>
        <dbReference type="Proteomes" id="UP000006073"/>
    </source>
</evidence>
<accession>S2DQ48</accession>
<keyword evidence="2" id="KW-1185">Reference proteome</keyword>
<organism evidence="1 2">
    <name type="scientific">Indibacter alkaliphilus (strain CCUG 57479 / KCTC 22604 / LW1)</name>
    <dbReference type="NCBI Taxonomy" id="1189612"/>
    <lineage>
        <taxon>Bacteria</taxon>
        <taxon>Pseudomonadati</taxon>
        <taxon>Bacteroidota</taxon>
        <taxon>Cytophagia</taxon>
        <taxon>Cytophagales</taxon>
        <taxon>Cyclobacteriaceae</taxon>
    </lineage>
</organism>
<name>S2DQ48_INDAL</name>
<dbReference type="EMBL" id="ALWO02000013">
    <property type="protein sequence ID" value="EOZ99345.1"/>
    <property type="molecule type" value="Genomic_DNA"/>
</dbReference>
<reference evidence="1 2" key="1">
    <citation type="journal article" date="2013" name="Genome Announc.">
        <title>Draft Genome Sequence of Indibacter alkaliphilus Strain LW1T, Isolated from Lonar Lake, a Haloalkaline Lake in the Buldana District of Maharashtra, India.</title>
        <authorList>
            <person name="Singh A."/>
            <person name="Kumar Jangir P."/>
            <person name="Sharma R."/>
            <person name="Singh A."/>
            <person name="Kumar Pinnaka A."/>
            <person name="Shivaji S."/>
        </authorList>
    </citation>
    <scope>NUCLEOTIDE SEQUENCE [LARGE SCALE GENOMIC DNA]</scope>
    <source>
        <strain evidence="2">CCUG 57479 / KCTC 22604 / LW1</strain>
    </source>
</reference>
<evidence type="ECO:0000313" key="1">
    <source>
        <dbReference type="EMBL" id="EOZ99345.1"/>
    </source>
</evidence>
<sequence length="44" mass="5275">MSKAGLSRACFFLWDGRSIDLRDKKQEKRAKTEVRYERLKRDEG</sequence>
<proteinExistence type="predicted"/>
<comment type="caution">
    <text evidence="1">The sequence shown here is derived from an EMBL/GenBank/DDBJ whole genome shotgun (WGS) entry which is preliminary data.</text>
</comment>
<gene>
    <name evidence="1" type="ORF">A33Q_0582</name>
</gene>